<protein>
    <recommendedName>
        <fullName evidence="3">DUF4331 domain-containing protein</fullName>
    </recommendedName>
</protein>
<organism evidence="1 2">
    <name type="scientific">Catenulispora acidiphila (strain DSM 44928 / JCM 14897 / NBRC 102108 / NRRL B-24433 / ID139908)</name>
    <dbReference type="NCBI Taxonomy" id="479433"/>
    <lineage>
        <taxon>Bacteria</taxon>
        <taxon>Bacillati</taxon>
        <taxon>Actinomycetota</taxon>
        <taxon>Actinomycetes</taxon>
        <taxon>Catenulisporales</taxon>
        <taxon>Catenulisporaceae</taxon>
        <taxon>Catenulispora</taxon>
    </lineage>
</organism>
<dbReference type="InParanoid" id="C7PZE8"/>
<sequence>MSHHLDTPLAAKNGQLFLDDLYVFQGEDSTVLMMDVNSNITGVYAEPGFHLEARYEFKVHVDGEDFESLTYRFAFGGPDADGRQSLRLEVLSGADAREDGAVGALVAQGRTGESATGDDGVRVWAGRICDSFYIDLSLLFIINAAVGEGSKVDLSAWKPGEAKNTFAGTTVETIVLEIPHTHPVLRPGARIGVWAATKLATDAGGWRQINRAGNPMMWPIFWPTDTEFTDPANARHPSRDVAEAGSYLADRVAAVVAATGTSADPEAYGRQVAGQLLPDVLSYTVGTPAQFGFAIRNGRTQADNAPEAMLSLVTNSGVPAGLTQAVAADLRTSQFPYIVQAKA</sequence>
<dbReference type="Proteomes" id="UP000000851">
    <property type="component" value="Chromosome"/>
</dbReference>
<evidence type="ECO:0000313" key="2">
    <source>
        <dbReference type="Proteomes" id="UP000000851"/>
    </source>
</evidence>
<dbReference type="HOGENOM" id="CLU_823415_0_0_11"/>
<dbReference type="RefSeq" id="WP_012786898.1">
    <property type="nucleotide sequence ID" value="NC_013131.1"/>
</dbReference>
<dbReference type="OrthoDB" id="9791748at2"/>
<dbReference type="eggNOG" id="ENOG502ZA3U">
    <property type="taxonomic scope" value="Bacteria"/>
</dbReference>
<dbReference type="KEGG" id="cai:Caci_2690"/>
<evidence type="ECO:0008006" key="3">
    <source>
        <dbReference type="Google" id="ProtNLM"/>
    </source>
</evidence>
<dbReference type="AlphaFoldDB" id="C7PZE8"/>
<reference evidence="1 2" key="1">
    <citation type="journal article" date="2009" name="Stand. Genomic Sci.">
        <title>Complete genome sequence of Catenulispora acidiphila type strain (ID 139908).</title>
        <authorList>
            <person name="Copeland A."/>
            <person name="Lapidus A."/>
            <person name="Glavina Del Rio T."/>
            <person name="Nolan M."/>
            <person name="Lucas S."/>
            <person name="Chen F."/>
            <person name="Tice H."/>
            <person name="Cheng J.F."/>
            <person name="Bruce D."/>
            <person name="Goodwin L."/>
            <person name="Pitluck S."/>
            <person name="Mikhailova N."/>
            <person name="Pati A."/>
            <person name="Ivanova N."/>
            <person name="Mavromatis K."/>
            <person name="Chen A."/>
            <person name="Palaniappan K."/>
            <person name="Chain P."/>
            <person name="Land M."/>
            <person name="Hauser L."/>
            <person name="Chang Y.J."/>
            <person name="Jeffries C.D."/>
            <person name="Chertkov O."/>
            <person name="Brettin T."/>
            <person name="Detter J.C."/>
            <person name="Han C."/>
            <person name="Ali Z."/>
            <person name="Tindall B.J."/>
            <person name="Goker M."/>
            <person name="Bristow J."/>
            <person name="Eisen J.A."/>
            <person name="Markowitz V."/>
            <person name="Hugenholtz P."/>
            <person name="Kyrpides N.C."/>
            <person name="Klenk H.P."/>
        </authorList>
    </citation>
    <scope>NUCLEOTIDE SEQUENCE [LARGE SCALE GENOMIC DNA]</scope>
    <source>
        <strain evidence="2">DSM 44928 / JCM 14897 / NBRC 102108 / NRRL B-24433 / ID139908</strain>
    </source>
</reference>
<evidence type="ECO:0000313" key="1">
    <source>
        <dbReference type="EMBL" id="ACU71605.1"/>
    </source>
</evidence>
<dbReference type="InterPro" id="IPR025566">
    <property type="entry name" value="DUF4331"/>
</dbReference>
<dbReference type="Pfam" id="PF14224">
    <property type="entry name" value="DUF4331"/>
    <property type="match status" value="2"/>
</dbReference>
<dbReference type="EMBL" id="CP001700">
    <property type="protein sequence ID" value="ACU71605.1"/>
    <property type="molecule type" value="Genomic_DNA"/>
</dbReference>
<accession>C7PZE8</accession>
<dbReference type="STRING" id="479433.Caci_2690"/>
<name>C7PZE8_CATAD</name>
<gene>
    <name evidence="1" type="ordered locus">Caci_2690</name>
</gene>
<proteinExistence type="predicted"/>
<keyword evidence="2" id="KW-1185">Reference proteome</keyword>